<dbReference type="Proteomes" id="UP000533598">
    <property type="component" value="Unassembled WGS sequence"/>
</dbReference>
<protein>
    <recommendedName>
        <fullName evidence="3">DUF4192 domain-containing protein</fullName>
    </recommendedName>
</protein>
<evidence type="ECO:0008006" key="3">
    <source>
        <dbReference type="Google" id="ProtNLM"/>
    </source>
</evidence>
<dbReference type="Pfam" id="PF13830">
    <property type="entry name" value="DUF4192"/>
    <property type="match status" value="1"/>
</dbReference>
<reference evidence="1 2" key="1">
    <citation type="submission" date="2020-08" db="EMBL/GenBank/DDBJ databases">
        <title>Sequencing the genomes of 1000 actinobacteria strains.</title>
        <authorList>
            <person name="Klenk H.-P."/>
        </authorList>
    </citation>
    <scope>NUCLEOTIDE SEQUENCE [LARGE SCALE GENOMIC DNA]</scope>
    <source>
        <strain evidence="1 2">DSM 44230</strain>
    </source>
</reference>
<organism evidence="1 2">
    <name type="scientific">Crossiella cryophila</name>
    <dbReference type="NCBI Taxonomy" id="43355"/>
    <lineage>
        <taxon>Bacteria</taxon>
        <taxon>Bacillati</taxon>
        <taxon>Actinomycetota</taxon>
        <taxon>Actinomycetes</taxon>
        <taxon>Pseudonocardiales</taxon>
        <taxon>Pseudonocardiaceae</taxon>
        <taxon>Crossiella</taxon>
    </lineage>
</organism>
<proteinExistence type="predicted"/>
<sequence>MTTATATAAPPCPPRQTVHLWEPGDVIAALPPLIGFHPTDSVVILYLADRARLEIQRVLRADLPSPKGEEEFVAFARDNILESGATSVQLCVIGGGTRKPTEPDESGTVVALPTRPPRRALVLALTQVLRKQGIEVMESLWADSTRHNASWQDYEHPENTGAVPDPDASLLTVATVAAGGITYDSRAELAKNLEGEEQALSRRSCRLDWHTDHTIPGGGPTPAAGIRAIQAELKNIADGSFKVTDNLIVRLALSLNDHRVRDVALTMTLREEAGDAAERLWLELTRETPAPECAEPATLLAFAAYRRGDGVLANIALEHATKAQPGHMLASLLGRAIDAGLPPKDVLTAVNNSHRLGMDIVIPQQSTKVD</sequence>
<name>A0A7W7C9G8_9PSEU</name>
<keyword evidence="2" id="KW-1185">Reference proteome</keyword>
<accession>A0A7W7C9G8</accession>
<dbReference type="AlphaFoldDB" id="A0A7W7C9G8"/>
<evidence type="ECO:0000313" key="1">
    <source>
        <dbReference type="EMBL" id="MBB4676877.1"/>
    </source>
</evidence>
<gene>
    <name evidence="1" type="ORF">HNR67_002995</name>
</gene>
<dbReference type="InterPro" id="IPR025447">
    <property type="entry name" value="DUF4192"/>
</dbReference>
<evidence type="ECO:0000313" key="2">
    <source>
        <dbReference type="Proteomes" id="UP000533598"/>
    </source>
</evidence>
<dbReference type="RefSeq" id="WP_185002666.1">
    <property type="nucleotide sequence ID" value="NZ_BAAAUI010000012.1"/>
</dbReference>
<dbReference type="EMBL" id="JACHMH010000001">
    <property type="protein sequence ID" value="MBB4676877.1"/>
    <property type="molecule type" value="Genomic_DNA"/>
</dbReference>
<comment type="caution">
    <text evidence="1">The sequence shown here is derived from an EMBL/GenBank/DDBJ whole genome shotgun (WGS) entry which is preliminary data.</text>
</comment>